<dbReference type="Gene3D" id="3.40.50.720">
    <property type="entry name" value="NAD(P)-binding Rossmann-like Domain"/>
    <property type="match status" value="1"/>
</dbReference>
<accession>A0ABT3T8F6</accession>
<dbReference type="InterPro" id="IPR036291">
    <property type="entry name" value="NAD(P)-bd_dom_sf"/>
</dbReference>
<gene>
    <name evidence="7" type="ORF">EYC82_14450</name>
</gene>
<comment type="cofactor">
    <cofactor evidence="1">
        <name>Zn(2+)</name>
        <dbReference type="ChEBI" id="CHEBI:29105"/>
    </cofactor>
</comment>
<sequence>MMKAIKVENKTPLLVDVPEPIGDGVEVKVVSASICGSDIHMMSLGAFGDHIIGHEFSGITEDGKAVAIETLGGCGHCYFCSEGSAFHCESGFSLMGVNEDGGMAEFIKVPAERLLILPSGLDVRTACLVEPLAVAVHGVTRSRARQGERVLVIGAGPIGLAAGAVLRSRNITYDIIARYDHQKSVAETIRGGLVPDGHYDLVIDAVGSSASLQEAVQFVRPVGRIALLGVFWEAVELTAEFCGKEPELISSTGYRCGGSGSSFREAGEILHQYPDLATALVTHRFPLDGVAEAFATAANRALGSIKVVFDIAAQ</sequence>
<evidence type="ECO:0000256" key="2">
    <source>
        <dbReference type="ARBA" id="ARBA00022723"/>
    </source>
</evidence>
<comment type="caution">
    <text evidence="7">The sequence shown here is derived from an EMBL/GenBank/DDBJ whole genome shotgun (WGS) entry which is preliminary data.</text>
</comment>
<keyword evidence="4" id="KW-0560">Oxidoreductase</keyword>
<name>A0ABT3T8F6_9GAMM</name>
<dbReference type="InterPro" id="IPR031640">
    <property type="entry name" value="Glu_dehyd_C"/>
</dbReference>
<evidence type="ECO:0000313" key="7">
    <source>
        <dbReference type="EMBL" id="MCX2978564.1"/>
    </source>
</evidence>
<dbReference type="PANTHER" id="PTHR43401">
    <property type="entry name" value="L-THREONINE 3-DEHYDROGENASE"/>
    <property type="match status" value="1"/>
</dbReference>
<keyword evidence="8" id="KW-1185">Reference proteome</keyword>
<dbReference type="InterPro" id="IPR013154">
    <property type="entry name" value="ADH-like_N"/>
</dbReference>
<dbReference type="SUPFAM" id="SSF51735">
    <property type="entry name" value="NAD(P)-binding Rossmann-fold domains"/>
    <property type="match status" value="1"/>
</dbReference>
<proteinExistence type="predicted"/>
<dbReference type="Proteomes" id="UP001143304">
    <property type="component" value="Unassembled WGS sequence"/>
</dbReference>
<dbReference type="Pfam" id="PF08240">
    <property type="entry name" value="ADH_N"/>
    <property type="match status" value="1"/>
</dbReference>
<feature type="domain" description="Alcohol dehydrogenase-like N-terminal" evidence="5">
    <location>
        <begin position="24"/>
        <end position="118"/>
    </location>
</feature>
<protein>
    <submittedName>
        <fullName evidence="7">Alcohol dehydrogenase</fullName>
    </submittedName>
</protein>
<dbReference type="InterPro" id="IPR050129">
    <property type="entry name" value="Zn_alcohol_dh"/>
</dbReference>
<evidence type="ECO:0000256" key="4">
    <source>
        <dbReference type="ARBA" id="ARBA00023002"/>
    </source>
</evidence>
<dbReference type="PANTHER" id="PTHR43401:SF2">
    <property type="entry name" value="L-THREONINE 3-DEHYDROGENASE"/>
    <property type="match status" value="1"/>
</dbReference>
<dbReference type="Pfam" id="PF16912">
    <property type="entry name" value="Glu_dehyd_C"/>
    <property type="match status" value="1"/>
</dbReference>
<keyword evidence="2" id="KW-0479">Metal-binding</keyword>
<dbReference type="InterPro" id="IPR011032">
    <property type="entry name" value="GroES-like_sf"/>
</dbReference>
<evidence type="ECO:0000256" key="3">
    <source>
        <dbReference type="ARBA" id="ARBA00022833"/>
    </source>
</evidence>
<evidence type="ECO:0000259" key="6">
    <source>
        <dbReference type="Pfam" id="PF16912"/>
    </source>
</evidence>
<feature type="domain" description="Glucose dehydrogenase C-terminal" evidence="6">
    <location>
        <begin position="125"/>
        <end position="310"/>
    </location>
</feature>
<keyword evidence="3" id="KW-0862">Zinc</keyword>
<evidence type="ECO:0000259" key="5">
    <source>
        <dbReference type="Pfam" id="PF08240"/>
    </source>
</evidence>
<dbReference type="Gene3D" id="3.90.180.10">
    <property type="entry name" value="Medium-chain alcohol dehydrogenases, catalytic domain"/>
    <property type="match status" value="1"/>
</dbReference>
<evidence type="ECO:0000256" key="1">
    <source>
        <dbReference type="ARBA" id="ARBA00001947"/>
    </source>
</evidence>
<organism evidence="7 8">
    <name type="scientific">Candidatus Marimicrobium litorale</name>
    <dbReference type="NCBI Taxonomy" id="2518991"/>
    <lineage>
        <taxon>Bacteria</taxon>
        <taxon>Pseudomonadati</taxon>
        <taxon>Pseudomonadota</taxon>
        <taxon>Gammaproteobacteria</taxon>
        <taxon>Cellvibrionales</taxon>
        <taxon>Halieaceae</taxon>
        <taxon>Marimicrobium</taxon>
    </lineage>
</organism>
<dbReference type="SUPFAM" id="SSF50129">
    <property type="entry name" value="GroES-like"/>
    <property type="match status" value="1"/>
</dbReference>
<dbReference type="EMBL" id="SHNO01000001">
    <property type="protein sequence ID" value="MCX2978564.1"/>
    <property type="molecule type" value="Genomic_DNA"/>
</dbReference>
<evidence type="ECO:0000313" key="8">
    <source>
        <dbReference type="Proteomes" id="UP001143304"/>
    </source>
</evidence>
<reference evidence="7" key="1">
    <citation type="submission" date="2019-02" db="EMBL/GenBank/DDBJ databases">
        <authorList>
            <person name="Li S.-H."/>
        </authorList>
    </citation>
    <scope>NUCLEOTIDE SEQUENCE</scope>
    <source>
        <strain evidence="7">IMCC11814</strain>
    </source>
</reference>